<dbReference type="OrthoDB" id="286570at2759"/>
<evidence type="ECO:0000313" key="12">
    <source>
        <dbReference type="Proteomes" id="UP000692954"/>
    </source>
</evidence>
<dbReference type="GO" id="GO:0016787">
    <property type="term" value="F:hydrolase activity"/>
    <property type="evidence" value="ECO:0007669"/>
    <property type="project" value="UniProtKB-KW"/>
</dbReference>
<evidence type="ECO:0000313" key="11">
    <source>
        <dbReference type="EMBL" id="CAD8052992.1"/>
    </source>
</evidence>
<keyword evidence="8" id="KW-0206">Cytoskeleton</keyword>
<evidence type="ECO:0000256" key="9">
    <source>
        <dbReference type="ARBA" id="ARBA00049360"/>
    </source>
</evidence>
<dbReference type="GO" id="GO:0005524">
    <property type="term" value="F:ATP binding"/>
    <property type="evidence" value="ECO:0007669"/>
    <property type="project" value="UniProtKB-KW"/>
</dbReference>
<accession>A0A8S1KJD6</accession>
<comment type="subcellular location">
    <subcellularLocation>
        <location evidence="1">Cytoplasm</location>
        <location evidence="1">Cytoskeleton</location>
    </subcellularLocation>
</comment>
<dbReference type="PROSITE" id="PS00432">
    <property type="entry name" value="ACTINS_2"/>
    <property type="match status" value="1"/>
</dbReference>
<reference evidence="11" key="1">
    <citation type="submission" date="2021-01" db="EMBL/GenBank/DDBJ databases">
        <authorList>
            <consortium name="Genoscope - CEA"/>
            <person name="William W."/>
        </authorList>
    </citation>
    <scope>NUCLEOTIDE SEQUENCE</scope>
</reference>
<dbReference type="Pfam" id="PF00022">
    <property type="entry name" value="Actin"/>
    <property type="match status" value="1"/>
</dbReference>
<dbReference type="EMBL" id="CAJJDN010000007">
    <property type="protein sequence ID" value="CAD8052992.1"/>
    <property type="molecule type" value="Genomic_DNA"/>
</dbReference>
<dbReference type="FunFam" id="3.30.420.40:FF:000218">
    <property type="entry name" value="actin, alpha sarcomeric/skeletal-like"/>
    <property type="match status" value="1"/>
</dbReference>
<dbReference type="PANTHER" id="PTHR11937">
    <property type="entry name" value="ACTIN"/>
    <property type="match status" value="1"/>
</dbReference>
<dbReference type="GO" id="GO:0005856">
    <property type="term" value="C:cytoskeleton"/>
    <property type="evidence" value="ECO:0007669"/>
    <property type="project" value="UniProtKB-SubCell"/>
</dbReference>
<evidence type="ECO:0000256" key="1">
    <source>
        <dbReference type="ARBA" id="ARBA00004245"/>
    </source>
</evidence>
<keyword evidence="4" id="KW-0963">Cytoplasm</keyword>
<keyword evidence="6" id="KW-0378">Hydrolase</keyword>
<dbReference type="FunFam" id="3.90.640.10:FF:000007">
    <property type="entry name" value="Actin like 7B"/>
    <property type="match status" value="1"/>
</dbReference>
<gene>
    <name evidence="11" type="ORF">PSON_ATCC_30995.1.T0070113</name>
</gene>
<comment type="caution">
    <text evidence="11">The sequence shown here is derived from an EMBL/GenBank/DDBJ whole genome shotgun (WGS) entry which is preliminary data.</text>
</comment>
<proteinExistence type="inferred from homology"/>
<keyword evidence="12" id="KW-1185">Reference proteome</keyword>
<keyword evidence="5" id="KW-0547">Nucleotide-binding</keyword>
<sequence>MEEYPAVVIDNGSYECKVGIAGDDDPKACFPAVVGRSKNQGSRDRKEAYIGNEALANRGVLALKYPIDNGIINDWDDMERIWHHAFYNELRVNPREHPVLLTEVIFNPKANREKMTQILFETFKVPLFYVYISELLALYSSGRTNGIVVGSGYGVSCSLPIYEGYTIKPAALKIDLAGRACTQYLVSILNEQGVSFTSQFDMEIVRDIKEKLCYVTLDYEEEMKKYQRSAEYGRIYELPDGNQTVIKNQRFKCPELLFKPDLIGLGALGIHELTFKSIMKCDIDLRKDLYGNVIMAGGTTMFPEIPERLSKELASLAPSSTKIKVVAPPERKISTWIGGSIASSLSTFENMWIKRSEYNESGPTIVHRKCF</sequence>
<evidence type="ECO:0000256" key="7">
    <source>
        <dbReference type="ARBA" id="ARBA00022840"/>
    </source>
</evidence>
<dbReference type="AlphaFoldDB" id="A0A8S1KJD6"/>
<dbReference type="SMART" id="SM00268">
    <property type="entry name" value="ACTIN"/>
    <property type="match status" value="1"/>
</dbReference>
<keyword evidence="7" id="KW-0067">ATP-binding</keyword>
<evidence type="ECO:0000256" key="2">
    <source>
        <dbReference type="ARBA" id="ARBA00006752"/>
    </source>
</evidence>
<organism evidence="11 12">
    <name type="scientific">Paramecium sonneborni</name>
    <dbReference type="NCBI Taxonomy" id="65129"/>
    <lineage>
        <taxon>Eukaryota</taxon>
        <taxon>Sar</taxon>
        <taxon>Alveolata</taxon>
        <taxon>Ciliophora</taxon>
        <taxon>Intramacronucleata</taxon>
        <taxon>Oligohymenophorea</taxon>
        <taxon>Peniculida</taxon>
        <taxon>Parameciidae</taxon>
        <taxon>Paramecium</taxon>
    </lineage>
</organism>
<protein>
    <recommendedName>
        <fullName evidence="3">Actin, cytoplasmic</fullName>
    </recommendedName>
</protein>
<comment type="catalytic activity">
    <reaction evidence="9">
        <text>ATP + H2O = ADP + phosphate + H(+)</text>
        <dbReference type="Rhea" id="RHEA:13065"/>
        <dbReference type="ChEBI" id="CHEBI:15377"/>
        <dbReference type="ChEBI" id="CHEBI:15378"/>
        <dbReference type="ChEBI" id="CHEBI:30616"/>
        <dbReference type="ChEBI" id="CHEBI:43474"/>
        <dbReference type="ChEBI" id="CHEBI:456216"/>
    </reaction>
</comment>
<evidence type="ECO:0000256" key="4">
    <source>
        <dbReference type="ARBA" id="ARBA00022490"/>
    </source>
</evidence>
<evidence type="ECO:0000256" key="10">
    <source>
        <dbReference type="RuleBase" id="RU000487"/>
    </source>
</evidence>
<evidence type="ECO:0000256" key="6">
    <source>
        <dbReference type="ARBA" id="ARBA00022801"/>
    </source>
</evidence>
<name>A0A8S1KJD6_9CILI</name>
<dbReference type="InterPro" id="IPR004001">
    <property type="entry name" value="Actin_CS"/>
</dbReference>
<dbReference type="Proteomes" id="UP000692954">
    <property type="component" value="Unassembled WGS sequence"/>
</dbReference>
<comment type="similarity">
    <text evidence="2 10">Belongs to the actin family.</text>
</comment>
<evidence type="ECO:0000256" key="5">
    <source>
        <dbReference type="ARBA" id="ARBA00022741"/>
    </source>
</evidence>
<dbReference type="FunFam" id="3.30.420.40:FF:000050">
    <property type="entry name" value="Actin, alpha skeletal muscle"/>
    <property type="match status" value="1"/>
</dbReference>
<evidence type="ECO:0000256" key="8">
    <source>
        <dbReference type="ARBA" id="ARBA00023212"/>
    </source>
</evidence>
<dbReference type="InterPro" id="IPR004000">
    <property type="entry name" value="Actin"/>
</dbReference>
<evidence type="ECO:0000256" key="3">
    <source>
        <dbReference type="ARBA" id="ARBA00020098"/>
    </source>
</evidence>